<organism evidence="2 3">
    <name type="scientific">Peronospora matthiolae</name>
    <dbReference type="NCBI Taxonomy" id="2874970"/>
    <lineage>
        <taxon>Eukaryota</taxon>
        <taxon>Sar</taxon>
        <taxon>Stramenopiles</taxon>
        <taxon>Oomycota</taxon>
        <taxon>Peronosporomycetes</taxon>
        <taxon>Peronosporales</taxon>
        <taxon>Peronosporaceae</taxon>
        <taxon>Peronospora</taxon>
    </lineage>
</organism>
<evidence type="ECO:0000256" key="1">
    <source>
        <dbReference type="SAM" id="SignalP"/>
    </source>
</evidence>
<dbReference type="AlphaFoldDB" id="A0AAV1UGN9"/>
<feature type="chain" id="PRO_5043550444" evidence="1">
    <location>
        <begin position="18"/>
        <end position="226"/>
    </location>
</feature>
<sequence length="226" mass="24402">MYLISLSLFALSSPALWTSTRAPRGYGVCPSARAQHFDAREAAIFSDRFAAQACAAMRLLTTSGGRRLISSRAEAPRASRARSGTDAVDTWKHWRQDVDRPDVTEMLVTPVSLPDIRQMVVHLYGGLAFSMTRGSSTQTLCQKRGAVQSRSSAATADVGVLGTSQVMDFGNYLEADKLAAYADVDARNGFDVHTATYRPPKVDAGLLLCSVMDIWSLSCQNGDTGS</sequence>
<accession>A0AAV1UGN9</accession>
<gene>
    <name evidence="2" type="ORF">PM001_LOCUS19174</name>
</gene>
<evidence type="ECO:0000313" key="2">
    <source>
        <dbReference type="EMBL" id="CAK7934024.1"/>
    </source>
</evidence>
<name>A0AAV1UGN9_9STRA</name>
<reference evidence="2" key="1">
    <citation type="submission" date="2024-01" db="EMBL/GenBank/DDBJ databases">
        <authorList>
            <person name="Webb A."/>
        </authorList>
    </citation>
    <scope>NUCLEOTIDE SEQUENCE</scope>
    <source>
        <strain evidence="2">Pm1</strain>
    </source>
</reference>
<evidence type="ECO:0000313" key="3">
    <source>
        <dbReference type="Proteomes" id="UP001162060"/>
    </source>
</evidence>
<comment type="caution">
    <text evidence="2">The sequence shown here is derived from an EMBL/GenBank/DDBJ whole genome shotgun (WGS) entry which is preliminary data.</text>
</comment>
<dbReference type="Proteomes" id="UP001162060">
    <property type="component" value="Unassembled WGS sequence"/>
</dbReference>
<feature type="signal peptide" evidence="1">
    <location>
        <begin position="1"/>
        <end position="17"/>
    </location>
</feature>
<proteinExistence type="predicted"/>
<keyword evidence="1" id="KW-0732">Signal</keyword>
<protein>
    <submittedName>
        <fullName evidence="2">Uncharacterized protein</fullName>
    </submittedName>
</protein>
<dbReference type="EMBL" id="CAKLBY020000197">
    <property type="protein sequence ID" value="CAK7934024.1"/>
    <property type="molecule type" value="Genomic_DNA"/>
</dbReference>